<feature type="signal peptide" evidence="10">
    <location>
        <begin position="1"/>
        <end position="23"/>
    </location>
</feature>
<protein>
    <recommendedName>
        <fullName evidence="8">Putative alpha-L-fucosidase</fullName>
        <ecNumber evidence="3">3.2.1.51</ecNumber>
    </recommendedName>
    <alternativeName>
        <fullName evidence="9">Alpha-L-fucoside fucohydrolase</fullName>
    </alternativeName>
</protein>
<feature type="domain" description="Glycoside hydrolase family 29 N-terminal" evidence="11">
    <location>
        <begin position="16"/>
        <end position="360"/>
    </location>
</feature>
<evidence type="ECO:0000256" key="5">
    <source>
        <dbReference type="ARBA" id="ARBA00022801"/>
    </source>
</evidence>
<proteinExistence type="inferred from homology"/>
<name>A0A9D4PJ32_RHISA</name>
<dbReference type="AlphaFoldDB" id="A0A9D4PJ32"/>
<dbReference type="Pfam" id="PF16757">
    <property type="entry name" value="Fucosidase_C"/>
    <property type="match status" value="1"/>
</dbReference>
<dbReference type="GO" id="GO:0016139">
    <property type="term" value="P:glycoside catabolic process"/>
    <property type="evidence" value="ECO:0007669"/>
    <property type="project" value="TreeGrafter"/>
</dbReference>
<keyword evidence="5" id="KW-0378">Hydrolase</keyword>
<dbReference type="FunFam" id="3.20.20.80:FF:000027">
    <property type="entry name" value="Alpha-L-fucosidase"/>
    <property type="match status" value="1"/>
</dbReference>
<comment type="caution">
    <text evidence="13">The sequence shown here is derived from an EMBL/GenBank/DDBJ whole genome shotgun (WGS) entry which is preliminary data.</text>
</comment>
<comment type="function">
    <text evidence="1">Alpha-L-fucosidase is responsible for hydrolyzing the alpha-1,6-linked fucose joined to the reducing-end N-acetylglucosamine of the carbohydrate moieties of glycoproteins.</text>
</comment>
<gene>
    <name evidence="13" type="ORF">HPB52_006344</name>
</gene>
<evidence type="ECO:0000256" key="3">
    <source>
        <dbReference type="ARBA" id="ARBA00012662"/>
    </source>
</evidence>
<reference evidence="13" key="1">
    <citation type="journal article" date="2020" name="Cell">
        <title>Large-Scale Comparative Analyses of Tick Genomes Elucidate Their Genetic Diversity and Vector Capacities.</title>
        <authorList>
            <consortium name="Tick Genome and Microbiome Consortium (TIGMIC)"/>
            <person name="Jia N."/>
            <person name="Wang J."/>
            <person name="Shi W."/>
            <person name="Du L."/>
            <person name="Sun Y."/>
            <person name="Zhan W."/>
            <person name="Jiang J.F."/>
            <person name="Wang Q."/>
            <person name="Zhang B."/>
            <person name="Ji P."/>
            <person name="Bell-Sakyi L."/>
            <person name="Cui X.M."/>
            <person name="Yuan T.T."/>
            <person name="Jiang B.G."/>
            <person name="Yang W.F."/>
            <person name="Lam T.T."/>
            <person name="Chang Q.C."/>
            <person name="Ding S.J."/>
            <person name="Wang X.J."/>
            <person name="Zhu J.G."/>
            <person name="Ruan X.D."/>
            <person name="Zhao L."/>
            <person name="Wei J.T."/>
            <person name="Ye R.Z."/>
            <person name="Que T.C."/>
            <person name="Du C.H."/>
            <person name="Zhou Y.H."/>
            <person name="Cheng J.X."/>
            <person name="Dai P.F."/>
            <person name="Guo W.B."/>
            <person name="Han X.H."/>
            <person name="Huang E.J."/>
            <person name="Li L.F."/>
            <person name="Wei W."/>
            <person name="Gao Y.C."/>
            <person name="Liu J.Z."/>
            <person name="Shao H.Z."/>
            <person name="Wang X."/>
            <person name="Wang C.C."/>
            <person name="Yang T.C."/>
            <person name="Huo Q.B."/>
            <person name="Li W."/>
            <person name="Chen H.Y."/>
            <person name="Chen S.E."/>
            <person name="Zhou L.G."/>
            <person name="Ni X.B."/>
            <person name="Tian J.H."/>
            <person name="Sheng Y."/>
            <person name="Liu T."/>
            <person name="Pan Y.S."/>
            <person name="Xia L.Y."/>
            <person name="Li J."/>
            <person name="Zhao F."/>
            <person name="Cao W.C."/>
        </authorList>
    </citation>
    <scope>NUCLEOTIDE SEQUENCE</scope>
    <source>
        <strain evidence="13">Rsan-2018</strain>
    </source>
</reference>
<dbReference type="PRINTS" id="PR00741">
    <property type="entry name" value="GLHYDRLASE29"/>
</dbReference>
<evidence type="ECO:0000256" key="1">
    <source>
        <dbReference type="ARBA" id="ARBA00004071"/>
    </source>
</evidence>
<dbReference type="Gene3D" id="2.60.40.1180">
    <property type="entry name" value="Golgi alpha-mannosidase II"/>
    <property type="match status" value="1"/>
</dbReference>
<dbReference type="GO" id="GO:0004560">
    <property type="term" value="F:alpha-L-fucosidase activity"/>
    <property type="evidence" value="ECO:0007669"/>
    <property type="project" value="UniProtKB-EC"/>
</dbReference>
<dbReference type="InterPro" id="IPR031919">
    <property type="entry name" value="Fucosidase_C"/>
</dbReference>
<feature type="chain" id="PRO_5038767698" description="Putative alpha-L-fucosidase" evidence="10">
    <location>
        <begin position="24"/>
        <end position="504"/>
    </location>
</feature>
<feature type="domain" description="Alpha-L-fucosidase C-terminal" evidence="12">
    <location>
        <begin position="424"/>
        <end position="493"/>
    </location>
</feature>
<reference evidence="13" key="2">
    <citation type="submission" date="2021-09" db="EMBL/GenBank/DDBJ databases">
        <authorList>
            <person name="Jia N."/>
            <person name="Wang J."/>
            <person name="Shi W."/>
            <person name="Du L."/>
            <person name="Sun Y."/>
            <person name="Zhan W."/>
            <person name="Jiang J."/>
            <person name="Wang Q."/>
            <person name="Zhang B."/>
            <person name="Ji P."/>
            <person name="Sakyi L.B."/>
            <person name="Cui X."/>
            <person name="Yuan T."/>
            <person name="Jiang B."/>
            <person name="Yang W."/>
            <person name="Lam T.T.-Y."/>
            <person name="Chang Q."/>
            <person name="Ding S."/>
            <person name="Wang X."/>
            <person name="Zhu J."/>
            <person name="Ruan X."/>
            <person name="Zhao L."/>
            <person name="Wei J."/>
            <person name="Que T."/>
            <person name="Du C."/>
            <person name="Cheng J."/>
            <person name="Dai P."/>
            <person name="Han X."/>
            <person name="Huang E."/>
            <person name="Gao Y."/>
            <person name="Liu J."/>
            <person name="Shao H."/>
            <person name="Ye R."/>
            <person name="Li L."/>
            <person name="Wei W."/>
            <person name="Wang X."/>
            <person name="Wang C."/>
            <person name="Huo Q."/>
            <person name="Li W."/>
            <person name="Guo W."/>
            <person name="Chen H."/>
            <person name="Chen S."/>
            <person name="Zhou L."/>
            <person name="Zhou L."/>
            <person name="Ni X."/>
            <person name="Tian J."/>
            <person name="Zhou Y."/>
            <person name="Sheng Y."/>
            <person name="Liu T."/>
            <person name="Pan Y."/>
            <person name="Xia L."/>
            <person name="Li J."/>
            <person name="Zhao F."/>
            <person name="Cao W."/>
        </authorList>
    </citation>
    <scope>NUCLEOTIDE SEQUENCE</scope>
    <source>
        <strain evidence="13">Rsan-2018</strain>
        <tissue evidence="13">Larvae</tissue>
    </source>
</reference>
<dbReference type="InterPro" id="IPR016286">
    <property type="entry name" value="FUC_metazoa-typ"/>
</dbReference>
<dbReference type="PANTHER" id="PTHR10030">
    <property type="entry name" value="ALPHA-L-FUCOSIDASE"/>
    <property type="match status" value="1"/>
</dbReference>
<dbReference type="EMBL" id="JABSTV010001253">
    <property type="protein sequence ID" value="KAH7943202.1"/>
    <property type="molecule type" value="Genomic_DNA"/>
</dbReference>
<dbReference type="InterPro" id="IPR013780">
    <property type="entry name" value="Glyco_hydro_b"/>
</dbReference>
<comment type="similarity">
    <text evidence="2">Belongs to the glycosyl hydrolase 29 family.</text>
</comment>
<dbReference type="InterPro" id="IPR017853">
    <property type="entry name" value="GH"/>
</dbReference>
<keyword evidence="14" id="KW-1185">Reference proteome</keyword>
<evidence type="ECO:0000256" key="7">
    <source>
        <dbReference type="ARBA" id="ARBA00023295"/>
    </source>
</evidence>
<dbReference type="GO" id="GO:0006004">
    <property type="term" value="P:fucose metabolic process"/>
    <property type="evidence" value="ECO:0007669"/>
    <property type="project" value="InterPro"/>
</dbReference>
<dbReference type="GO" id="GO:0005764">
    <property type="term" value="C:lysosome"/>
    <property type="evidence" value="ECO:0007669"/>
    <property type="project" value="TreeGrafter"/>
</dbReference>
<dbReference type="VEuPathDB" id="VectorBase:RSAN_058428"/>
<evidence type="ECO:0000313" key="14">
    <source>
        <dbReference type="Proteomes" id="UP000821837"/>
    </source>
</evidence>
<keyword evidence="7" id="KW-0326">Glycosidase</keyword>
<dbReference type="PANTHER" id="PTHR10030:SF37">
    <property type="entry name" value="ALPHA-L-FUCOSIDASE-RELATED"/>
    <property type="match status" value="1"/>
</dbReference>
<keyword evidence="4 10" id="KW-0732">Signal</keyword>
<dbReference type="Pfam" id="PF01120">
    <property type="entry name" value="Alpha_L_fucos"/>
    <property type="match status" value="1"/>
</dbReference>
<evidence type="ECO:0000256" key="2">
    <source>
        <dbReference type="ARBA" id="ARBA00007951"/>
    </source>
</evidence>
<dbReference type="SUPFAM" id="SSF51445">
    <property type="entry name" value="(Trans)glycosidases"/>
    <property type="match status" value="1"/>
</dbReference>
<accession>A0A9D4PJ32</accession>
<evidence type="ECO:0000259" key="11">
    <source>
        <dbReference type="Pfam" id="PF01120"/>
    </source>
</evidence>
<dbReference type="InterPro" id="IPR057739">
    <property type="entry name" value="Glyco_hydro_29_N"/>
</dbReference>
<dbReference type="EC" id="3.2.1.51" evidence="3"/>
<dbReference type="SMART" id="SM00812">
    <property type="entry name" value="Alpha_L_fucos"/>
    <property type="match status" value="1"/>
</dbReference>
<keyword evidence="6" id="KW-0325">Glycoprotein</keyword>
<dbReference type="Gene3D" id="3.20.20.80">
    <property type="entry name" value="Glycosidases"/>
    <property type="match status" value="1"/>
</dbReference>
<evidence type="ECO:0000256" key="6">
    <source>
        <dbReference type="ARBA" id="ARBA00023180"/>
    </source>
</evidence>
<dbReference type="InterPro" id="IPR000933">
    <property type="entry name" value="Glyco_hydro_29"/>
</dbReference>
<evidence type="ECO:0000256" key="4">
    <source>
        <dbReference type="ARBA" id="ARBA00022729"/>
    </source>
</evidence>
<evidence type="ECO:0000259" key="12">
    <source>
        <dbReference type="Pfam" id="PF16757"/>
    </source>
</evidence>
<evidence type="ECO:0000256" key="10">
    <source>
        <dbReference type="SAM" id="SignalP"/>
    </source>
</evidence>
<evidence type="ECO:0000256" key="9">
    <source>
        <dbReference type="ARBA" id="ARBA00081661"/>
    </source>
</evidence>
<evidence type="ECO:0000313" key="13">
    <source>
        <dbReference type="EMBL" id="KAH7943202.1"/>
    </source>
</evidence>
<evidence type="ECO:0000256" key="8">
    <source>
        <dbReference type="ARBA" id="ARBA00074133"/>
    </source>
</evidence>
<sequence length="504" mass="58069">MAVWDVCRTVLLTLLVMAAASSANEYYARWDHLDSRPLPQWYDQAKVGVLLYWGVFSVPSFGSEWLWYHWKGRQNSLFSEFMHANYRPNVTYQEFAAAFTCEFYNAERWRSVTRRPFPVFRRYAVFTAKHFEGYTLWPSKRSWNWNSVDIGPKRDLLGEFAKVLKTSTNIRLGVYYSLYEWFNPLFLDDRENNFKTSEFIQFKILPELHELVLKYEPEVIWADGDWEAPDVYWESPKFLAWLYTNSTVRDTVVANDRWGKGLWCKHGDFRNCKDGHNPKTLQKYKFENVMTLDKPSWGYRRNAQLKDYVTDHELVTTLVETISCGGNLLITLGPTHDGRIPMIFEERLTTLGAWLALHGEAVYASKPWAAQNDSVSADVWYTTSDFPPPLPPTEPPSSMVDPHGGFFRPKTGPPPTAPVPDKGPVVYAFLLQWPTSGFLRLGSMYFNAKTHVQLIGHAPRLTWKPVGQLVLIDLPPPPVNIATRVGVWVLRITNVEPTPPPGAF</sequence>
<dbReference type="Proteomes" id="UP000821837">
    <property type="component" value="Unassembled WGS sequence"/>
</dbReference>
<organism evidence="13 14">
    <name type="scientific">Rhipicephalus sanguineus</name>
    <name type="common">Brown dog tick</name>
    <name type="synonym">Ixodes sanguineus</name>
    <dbReference type="NCBI Taxonomy" id="34632"/>
    <lineage>
        <taxon>Eukaryota</taxon>
        <taxon>Metazoa</taxon>
        <taxon>Ecdysozoa</taxon>
        <taxon>Arthropoda</taxon>
        <taxon>Chelicerata</taxon>
        <taxon>Arachnida</taxon>
        <taxon>Acari</taxon>
        <taxon>Parasitiformes</taxon>
        <taxon>Ixodida</taxon>
        <taxon>Ixodoidea</taxon>
        <taxon>Ixodidae</taxon>
        <taxon>Rhipicephalinae</taxon>
        <taxon>Rhipicephalus</taxon>
        <taxon>Rhipicephalus</taxon>
    </lineage>
</organism>